<reference evidence="3" key="1">
    <citation type="journal article" date="2023" name="Int. J. Syst. Evol. Microbiol.">
        <title>&lt;i&gt;Holtiella tumoricola&lt;/i&gt; gen. nov. sp. nov., isolated from a human clinical sample.</title>
        <authorList>
            <person name="Allen-Vercoe E."/>
            <person name="Daigneault M.C."/>
            <person name="Vancuren S.J."/>
            <person name="Cochrane K."/>
            <person name="O'Neal L.L."/>
            <person name="Sankaranarayanan K."/>
            <person name="Lawson P.A."/>
        </authorList>
    </citation>
    <scope>NUCLEOTIDE SEQUENCE</scope>
    <source>
        <strain evidence="3">CC70A</strain>
    </source>
</reference>
<comment type="caution">
    <text evidence="3">The sequence shown here is derived from an EMBL/GenBank/DDBJ whole genome shotgun (WGS) entry which is preliminary data.</text>
</comment>
<organism evidence="3 4">
    <name type="scientific">Holtiella tumoricola</name>
    <dbReference type="NCBI Taxonomy" id="3018743"/>
    <lineage>
        <taxon>Bacteria</taxon>
        <taxon>Bacillati</taxon>
        <taxon>Bacillota</taxon>
        <taxon>Clostridia</taxon>
        <taxon>Lachnospirales</taxon>
        <taxon>Cellulosilyticaceae</taxon>
        <taxon>Holtiella</taxon>
    </lineage>
</organism>
<evidence type="ECO:0000259" key="2">
    <source>
        <dbReference type="Pfam" id="PF13439"/>
    </source>
</evidence>
<dbReference type="InterPro" id="IPR001296">
    <property type="entry name" value="Glyco_trans_1"/>
</dbReference>
<protein>
    <submittedName>
        <fullName evidence="3">Glycosyltransferase</fullName>
        <ecNumber evidence="3">2.4.-.-</ecNumber>
    </submittedName>
</protein>
<feature type="domain" description="Glycosyltransferase subfamily 4-like N-terminal" evidence="2">
    <location>
        <begin position="23"/>
        <end position="167"/>
    </location>
</feature>
<feature type="domain" description="Glycosyl transferase family 1" evidence="1">
    <location>
        <begin position="195"/>
        <end position="354"/>
    </location>
</feature>
<dbReference type="EMBL" id="JAQIFT010000030">
    <property type="protein sequence ID" value="MDA3731281.1"/>
    <property type="molecule type" value="Genomic_DNA"/>
</dbReference>
<dbReference type="Gene3D" id="3.40.50.2000">
    <property type="entry name" value="Glycogen Phosphorylase B"/>
    <property type="match status" value="2"/>
</dbReference>
<dbReference type="RefSeq" id="WP_271011681.1">
    <property type="nucleotide sequence ID" value="NZ_JAQIFT010000030.1"/>
</dbReference>
<dbReference type="InterPro" id="IPR028098">
    <property type="entry name" value="Glyco_trans_4-like_N"/>
</dbReference>
<sequence length="386" mass="44213">MKKVLLIAPMSSVHERFNRINIEVLKSLGYELHVAANFECGSTEDLRYHARYKNLLEEEGIIVHQIPFFRSSLIKNIKAIQVCKKLFSKECFDMIHVHTETGGFITRIALLHNTQTRLIYTPHGMSFYKGSSLKSWFFYYPIEKWICKRSSANLAMNQEEFAVLKNYHSSTAYFVHGVGLDINKISNQQVNLIQKRQELEIPEDAFLILSIGELNKNKNHEIVLRALAKMKDLNWYYLICGEGSLKQHLEAVALSLGVSNQVLLAGYRRDIPQIIKVADLFIFPSFHEGLPVSLMEAMAGGLPIICSKIRGNVDLITEGEGGYLCPPESIEAFYKALVTLRFNKGLIEHMGQNNLNRIQDFTQEKVANELEKIYKEVLYDEEESFN</sequence>
<keyword evidence="4" id="KW-1185">Reference proteome</keyword>
<dbReference type="PANTHER" id="PTHR12526">
    <property type="entry name" value="GLYCOSYLTRANSFERASE"/>
    <property type="match status" value="1"/>
</dbReference>
<evidence type="ECO:0000313" key="3">
    <source>
        <dbReference type="EMBL" id="MDA3731281.1"/>
    </source>
</evidence>
<gene>
    <name evidence="3" type="ORF">PBV87_07285</name>
</gene>
<dbReference type="Pfam" id="PF00534">
    <property type="entry name" value="Glycos_transf_1"/>
    <property type="match status" value="1"/>
</dbReference>
<dbReference type="SUPFAM" id="SSF53756">
    <property type="entry name" value="UDP-Glycosyltransferase/glycogen phosphorylase"/>
    <property type="match status" value="1"/>
</dbReference>
<proteinExistence type="predicted"/>
<dbReference type="EC" id="2.4.-.-" evidence="3"/>
<dbReference type="GO" id="GO:0016757">
    <property type="term" value="F:glycosyltransferase activity"/>
    <property type="evidence" value="ECO:0007669"/>
    <property type="project" value="UniProtKB-KW"/>
</dbReference>
<name>A0AA42J0K0_9FIRM</name>
<dbReference type="Pfam" id="PF13439">
    <property type="entry name" value="Glyco_transf_4"/>
    <property type="match status" value="1"/>
</dbReference>
<dbReference type="Proteomes" id="UP001169242">
    <property type="component" value="Unassembled WGS sequence"/>
</dbReference>
<evidence type="ECO:0000259" key="1">
    <source>
        <dbReference type="Pfam" id="PF00534"/>
    </source>
</evidence>
<keyword evidence="3" id="KW-0328">Glycosyltransferase</keyword>
<evidence type="ECO:0000313" key="4">
    <source>
        <dbReference type="Proteomes" id="UP001169242"/>
    </source>
</evidence>
<dbReference type="AlphaFoldDB" id="A0AA42J0K0"/>
<accession>A0AA42J0K0</accession>
<keyword evidence="3" id="KW-0808">Transferase</keyword>